<gene>
    <name evidence="4" type="primary">bpt</name>
    <name evidence="7" type="ORF">EDC65_5078</name>
</gene>
<keyword evidence="8" id="KW-1185">Reference proteome</keyword>
<dbReference type="EC" id="2.3.2.29" evidence="4"/>
<evidence type="ECO:0000256" key="2">
    <source>
        <dbReference type="ARBA" id="ARBA00022679"/>
    </source>
</evidence>
<dbReference type="AlphaFoldDB" id="A0A3N1KPK2"/>
<evidence type="ECO:0000313" key="8">
    <source>
        <dbReference type="Proteomes" id="UP000278222"/>
    </source>
</evidence>
<dbReference type="NCBIfam" id="NF002346">
    <property type="entry name" value="PRK01305.2-3"/>
    <property type="match status" value="1"/>
</dbReference>
<dbReference type="EMBL" id="RJKX01000018">
    <property type="protein sequence ID" value="ROP81222.1"/>
    <property type="molecule type" value="Genomic_DNA"/>
</dbReference>
<evidence type="ECO:0000256" key="4">
    <source>
        <dbReference type="HAMAP-Rule" id="MF_00689"/>
    </source>
</evidence>
<dbReference type="RefSeq" id="WP_123694932.1">
    <property type="nucleotide sequence ID" value="NZ_AP019700.1"/>
</dbReference>
<dbReference type="NCBIfam" id="NF002343">
    <property type="entry name" value="PRK01305.1-4"/>
    <property type="match status" value="1"/>
</dbReference>
<dbReference type="PIRSF" id="PIRSF037208">
    <property type="entry name" value="ATE_pro_prd"/>
    <property type="match status" value="1"/>
</dbReference>
<dbReference type="PANTHER" id="PTHR21367">
    <property type="entry name" value="ARGININE-TRNA-PROTEIN TRANSFERASE 1"/>
    <property type="match status" value="1"/>
</dbReference>
<dbReference type="SUPFAM" id="SSF55729">
    <property type="entry name" value="Acyl-CoA N-acyltransferases (Nat)"/>
    <property type="match status" value="1"/>
</dbReference>
<comment type="similarity">
    <text evidence="4">Belongs to the R-transferase family. Bpt subfamily.</text>
</comment>
<keyword evidence="1 4" id="KW-0963">Cytoplasm</keyword>
<comment type="subcellular location">
    <subcellularLocation>
        <location evidence="4">Cytoplasm</location>
    </subcellularLocation>
</comment>
<dbReference type="Proteomes" id="UP000278222">
    <property type="component" value="Unassembled WGS sequence"/>
</dbReference>
<evidence type="ECO:0000259" key="6">
    <source>
        <dbReference type="Pfam" id="PF04377"/>
    </source>
</evidence>
<dbReference type="OrthoDB" id="9782022at2"/>
<keyword evidence="2 4" id="KW-0808">Transferase</keyword>
<comment type="function">
    <text evidence="4">Functions in the N-end rule pathway of protein degradation where it conjugates Leu from its aminoacyl-tRNA to the N-termini of proteins containing an N-terminal aspartate or glutamate.</text>
</comment>
<feature type="domain" description="N-end rule aminoacyl transferase C-terminal" evidence="6">
    <location>
        <begin position="108"/>
        <end position="230"/>
    </location>
</feature>
<accession>A0A3N1KPK2</accession>
<dbReference type="InterPro" id="IPR017138">
    <property type="entry name" value="Asp_Glu_LeuTrfase"/>
</dbReference>
<comment type="catalytic activity">
    <reaction evidence="4">
        <text>N-terminal L-aspartyl-[protein] + L-leucyl-tRNA(Leu) = N-terminal L-leucyl-L-aspartyl-[protein] + tRNA(Leu) + H(+)</text>
        <dbReference type="Rhea" id="RHEA:50420"/>
        <dbReference type="Rhea" id="RHEA-COMP:9613"/>
        <dbReference type="Rhea" id="RHEA-COMP:9622"/>
        <dbReference type="Rhea" id="RHEA-COMP:12669"/>
        <dbReference type="Rhea" id="RHEA-COMP:12674"/>
        <dbReference type="ChEBI" id="CHEBI:15378"/>
        <dbReference type="ChEBI" id="CHEBI:64720"/>
        <dbReference type="ChEBI" id="CHEBI:78442"/>
        <dbReference type="ChEBI" id="CHEBI:78494"/>
        <dbReference type="ChEBI" id="CHEBI:133042"/>
        <dbReference type="EC" id="2.3.2.29"/>
    </reaction>
</comment>
<sequence>MNRLAPQPLQHFYRTAALPCPYLDGRMERKVLTEIAGPTAASLYNGLSRAGFRRSHHLAYRPACAGCTACVPVRVAARQFVPSRNLRRLARLSPDLVAAEEPARASGEQYRLFSRYQRSRHAESDMASMTYGDYRAMVEDSPIETRLLTLRDPAGQLVAACLADRLDDGYSAVYSYFDPDQPRRSLGTLLVLRLVEQAVSQDLPYVYLGYWIADSRKMAYKVRFQPLESLGPTGWSVMQPPPGIVDGLLMHVDAAD</sequence>
<dbReference type="GO" id="GO:0004057">
    <property type="term" value="F:arginyl-tRNA--protein transferase activity"/>
    <property type="evidence" value="ECO:0007669"/>
    <property type="project" value="InterPro"/>
</dbReference>
<dbReference type="Pfam" id="PF04376">
    <property type="entry name" value="ATE_N"/>
    <property type="match status" value="1"/>
</dbReference>
<dbReference type="Gene3D" id="3.40.630.30">
    <property type="match status" value="1"/>
</dbReference>
<dbReference type="GO" id="GO:0005737">
    <property type="term" value="C:cytoplasm"/>
    <property type="evidence" value="ECO:0007669"/>
    <property type="project" value="UniProtKB-SubCell"/>
</dbReference>
<evidence type="ECO:0000256" key="3">
    <source>
        <dbReference type="ARBA" id="ARBA00023315"/>
    </source>
</evidence>
<dbReference type="InterPro" id="IPR016181">
    <property type="entry name" value="Acyl_CoA_acyltransferase"/>
</dbReference>
<dbReference type="GO" id="GO:0008914">
    <property type="term" value="F:leucyl-tRNA--protein transferase activity"/>
    <property type="evidence" value="ECO:0007669"/>
    <property type="project" value="UniProtKB-UniRule"/>
</dbReference>
<dbReference type="HAMAP" id="MF_00689">
    <property type="entry name" value="Bpt"/>
    <property type="match status" value="1"/>
</dbReference>
<dbReference type="PANTHER" id="PTHR21367:SF1">
    <property type="entry name" value="ARGINYL-TRNA--PROTEIN TRANSFERASE 1"/>
    <property type="match status" value="1"/>
</dbReference>
<dbReference type="Pfam" id="PF04377">
    <property type="entry name" value="ATE_C"/>
    <property type="match status" value="1"/>
</dbReference>
<name>A0A3N1KPK2_9PROT</name>
<keyword evidence="3 4" id="KW-0012">Acyltransferase</keyword>
<evidence type="ECO:0000313" key="7">
    <source>
        <dbReference type="EMBL" id="ROP81222.1"/>
    </source>
</evidence>
<dbReference type="InterPro" id="IPR007471">
    <property type="entry name" value="N-end_Aminoacyl_Trfase_N"/>
</dbReference>
<dbReference type="InterPro" id="IPR030700">
    <property type="entry name" value="N-end_Aminoacyl_Trfase"/>
</dbReference>
<evidence type="ECO:0000259" key="5">
    <source>
        <dbReference type="Pfam" id="PF04376"/>
    </source>
</evidence>
<protein>
    <recommendedName>
        <fullName evidence="4">Aspartate/glutamate leucyltransferase</fullName>
        <ecNumber evidence="4">2.3.2.29</ecNumber>
    </recommendedName>
</protein>
<feature type="domain" description="N-end aminoacyl transferase N-terminal" evidence="5">
    <location>
        <begin position="19"/>
        <end position="88"/>
    </location>
</feature>
<reference evidence="7 8" key="1">
    <citation type="submission" date="2018-11" db="EMBL/GenBank/DDBJ databases">
        <title>Genomic Encyclopedia of Type Strains, Phase IV (KMG-IV): sequencing the most valuable type-strain genomes for metagenomic binning, comparative biology and taxonomic classification.</title>
        <authorList>
            <person name="Goeker M."/>
        </authorList>
    </citation>
    <scope>NUCLEOTIDE SEQUENCE [LARGE SCALE GENOMIC DNA]</scope>
    <source>
        <strain evidence="7 8">DSM 5900</strain>
    </source>
</reference>
<dbReference type="NCBIfam" id="NF002341">
    <property type="entry name" value="PRK01305.1-1"/>
    <property type="match status" value="1"/>
</dbReference>
<comment type="catalytic activity">
    <reaction evidence="4">
        <text>N-terminal L-glutamyl-[protein] + L-leucyl-tRNA(Leu) = N-terminal L-leucyl-L-glutamyl-[protein] + tRNA(Leu) + H(+)</text>
        <dbReference type="Rhea" id="RHEA:50412"/>
        <dbReference type="Rhea" id="RHEA-COMP:9613"/>
        <dbReference type="Rhea" id="RHEA-COMP:9622"/>
        <dbReference type="Rhea" id="RHEA-COMP:12664"/>
        <dbReference type="Rhea" id="RHEA-COMP:12668"/>
        <dbReference type="ChEBI" id="CHEBI:15378"/>
        <dbReference type="ChEBI" id="CHEBI:64721"/>
        <dbReference type="ChEBI" id="CHEBI:78442"/>
        <dbReference type="ChEBI" id="CHEBI:78494"/>
        <dbReference type="ChEBI" id="CHEBI:133041"/>
        <dbReference type="EC" id="2.3.2.29"/>
    </reaction>
</comment>
<dbReference type="GO" id="GO:0071596">
    <property type="term" value="P:ubiquitin-dependent protein catabolic process via the N-end rule pathway"/>
    <property type="evidence" value="ECO:0007669"/>
    <property type="project" value="InterPro"/>
</dbReference>
<comment type="caution">
    <text evidence="7">The sequence shown here is derived from an EMBL/GenBank/DDBJ whole genome shotgun (WGS) entry which is preliminary data.</text>
</comment>
<organism evidence="7 8">
    <name type="scientific">Stella humosa</name>
    <dbReference type="NCBI Taxonomy" id="94"/>
    <lineage>
        <taxon>Bacteria</taxon>
        <taxon>Pseudomonadati</taxon>
        <taxon>Pseudomonadota</taxon>
        <taxon>Alphaproteobacteria</taxon>
        <taxon>Rhodospirillales</taxon>
        <taxon>Stellaceae</taxon>
        <taxon>Stella</taxon>
    </lineage>
</organism>
<proteinExistence type="inferred from homology"/>
<dbReference type="InterPro" id="IPR007472">
    <property type="entry name" value="N-end_Aminoacyl_Trfase_C"/>
</dbReference>
<evidence type="ECO:0000256" key="1">
    <source>
        <dbReference type="ARBA" id="ARBA00022490"/>
    </source>
</evidence>